<name>A0A914PAL1_9BILA</name>
<dbReference type="AlphaFoldDB" id="A0A914PAL1"/>
<dbReference type="WBParaSite" id="PDA_v2.g14579.t1">
    <property type="protein sequence ID" value="PDA_v2.g14579.t1"/>
    <property type="gene ID" value="PDA_v2.g14579"/>
</dbReference>
<sequence length="166" mass="18946">MTGIKAFIREQMLHAFTQALAYISQKDSQAKGVNDVIVLLREITEVVNTISPHNPQDLGLPGIGSSTRTTPQAPPHQQLLRPYYERPRIRTYAHGRYVEHFLEPDWMQHARDEDRTTSEEGSAEETTIENATAFDQVNEAVDETNDIPIEFSPEAQSFEIQHRFLI</sequence>
<protein>
    <submittedName>
        <fullName evidence="2">Uncharacterized protein</fullName>
    </submittedName>
</protein>
<accession>A0A914PAL1</accession>
<organism evidence="1 2">
    <name type="scientific">Panagrolaimus davidi</name>
    <dbReference type="NCBI Taxonomy" id="227884"/>
    <lineage>
        <taxon>Eukaryota</taxon>
        <taxon>Metazoa</taxon>
        <taxon>Ecdysozoa</taxon>
        <taxon>Nematoda</taxon>
        <taxon>Chromadorea</taxon>
        <taxon>Rhabditida</taxon>
        <taxon>Tylenchina</taxon>
        <taxon>Panagrolaimomorpha</taxon>
        <taxon>Panagrolaimoidea</taxon>
        <taxon>Panagrolaimidae</taxon>
        <taxon>Panagrolaimus</taxon>
    </lineage>
</organism>
<proteinExistence type="predicted"/>
<evidence type="ECO:0000313" key="2">
    <source>
        <dbReference type="WBParaSite" id="PDA_v2.g14579.t1"/>
    </source>
</evidence>
<dbReference type="Proteomes" id="UP000887578">
    <property type="component" value="Unplaced"/>
</dbReference>
<evidence type="ECO:0000313" key="1">
    <source>
        <dbReference type="Proteomes" id="UP000887578"/>
    </source>
</evidence>
<keyword evidence="1" id="KW-1185">Reference proteome</keyword>
<reference evidence="2" key="1">
    <citation type="submission" date="2022-11" db="UniProtKB">
        <authorList>
            <consortium name="WormBaseParasite"/>
        </authorList>
    </citation>
    <scope>IDENTIFICATION</scope>
</reference>